<name>A0A1W6KAT7_9GAMM</name>
<evidence type="ECO:0000313" key="6">
    <source>
        <dbReference type="Proteomes" id="UP000193100"/>
    </source>
</evidence>
<dbReference type="SUPFAM" id="SSF56954">
    <property type="entry name" value="Outer membrane efflux proteins (OEP)"/>
    <property type="match status" value="1"/>
</dbReference>
<keyword evidence="3" id="KW-1134">Transmembrane beta strand</keyword>
<accession>A0A1W6KAT7</accession>
<dbReference type="AlphaFoldDB" id="A0A1W6KAT7"/>
<proteinExistence type="inferred from homology"/>
<dbReference type="PANTHER" id="PTHR30203">
    <property type="entry name" value="OUTER MEMBRANE CATION EFFLUX PROTEIN"/>
    <property type="match status" value="1"/>
</dbReference>
<dbReference type="EMBL" id="CP020931">
    <property type="protein sequence ID" value="ARM84517.1"/>
    <property type="molecule type" value="Genomic_DNA"/>
</dbReference>
<evidence type="ECO:0000256" key="4">
    <source>
        <dbReference type="ARBA" id="ARBA00023237"/>
    </source>
</evidence>
<dbReference type="GO" id="GO:0015562">
    <property type="term" value="F:efflux transmembrane transporter activity"/>
    <property type="evidence" value="ECO:0007669"/>
    <property type="project" value="InterPro"/>
</dbReference>
<dbReference type="InterPro" id="IPR010131">
    <property type="entry name" value="MdtP/NodT-like"/>
</dbReference>
<dbReference type="Gene3D" id="2.20.200.10">
    <property type="entry name" value="Outer membrane efflux proteins (OEP)"/>
    <property type="match status" value="1"/>
</dbReference>
<comment type="similarity">
    <text evidence="2">Belongs to the outer membrane factor (OMF) (TC 1.B.17) family.</text>
</comment>
<organism evidence="5 6">
    <name type="scientific">Marinobacter salarius</name>
    <dbReference type="NCBI Taxonomy" id="1420917"/>
    <lineage>
        <taxon>Bacteria</taxon>
        <taxon>Pseudomonadati</taxon>
        <taxon>Pseudomonadota</taxon>
        <taxon>Gammaproteobacteria</taxon>
        <taxon>Pseudomonadales</taxon>
        <taxon>Marinobacteraceae</taxon>
        <taxon>Marinobacter</taxon>
    </lineage>
</organism>
<protein>
    <submittedName>
        <fullName evidence="5">Cation efflux system protein CusC</fullName>
    </submittedName>
</protein>
<keyword evidence="3" id="KW-0812">Transmembrane</keyword>
<dbReference type="Gene3D" id="1.20.1600.10">
    <property type="entry name" value="Outer membrane efflux proteins (OEP)"/>
    <property type="match status" value="1"/>
</dbReference>
<gene>
    <name evidence="5" type="primary">cusC</name>
    <name evidence="5" type="ORF">MARSALSMR5_02454</name>
</gene>
<evidence type="ECO:0000256" key="3">
    <source>
        <dbReference type="ARBA" id="ARBA00022452"/>
    </source>
</evidence>
<keyword evidence="4" id="KW-0998">Cell outer membrane</keyword>
<evidence type="ECO:0000256" key="2">
    <source>
        <dbReference type="ARBA" id="ARBA00007613"/>
    </source>
</evidence>
<dbReference type="RefSeq" id="WP_157665609.1">
    <property type="nucleotide sequence ID" value="NZ_CP020931.1"/>
</dbReference>
<dbReference type="GeneID" id="77256393"/>
<evidence type="ECO:0000313" key="5">
    <source>
        <dbReference type="EMBL" id="ARM84517.1"/>
    </source>
</evidence>
<comment type="subcellular location">
    <subcellularLocation>
        <location evidence="1">Cell outer membrane</location>
    </subcellularLocation>
</comment>
<keyword evidence="3" id="KW-0472">Membrane</keyword>
<dbReference type="InterPro" id="IPR003423">
    <property type="entry name" value="OMP_efflux"/>
</dbReference>
<reference evidence="5 6" key="1">
    <citation type="submission" date="2017-04" db="EMBL/GenBank/DDBJ databases">
        <title>Genome Sequence of Marinobacter salarius strain SMR5 Isolated from a culture of the Diatom Skeletonema marinoi.</title>
        <authorList>
            <person name="Topel M."/>
            <person name="Pinder M.I.M."/>
            <person name="Johansson O.N."/>
            <person name="Kourtchenko O."/>
            <person name="Godhe A."/>
            <person name="Clarke A.K."/>
        </authorList>
    </citation>
    <scope>NUCLEOTIDE SEQUENCE [LARGE SCALE GENOMIC DNA]</scope>
    <source>
        <strain evidence="5 6">SMR5</strain>
    </source>
</reference>
<dbReference type="Pfam" id="PF02321">
    <property type="entry name" value="OEP"/>
    <property type="match status" value="1"/>
</dbReference>
<sequence>MARNAEIGVTHAAFLPTISFTELLGQQSATGGDLFQGSASTWQLGVALVGLLLDFGRAEALVNQAEARQRQALIAYRQAIQTVFQEVLDALVGLRGSDECLQTRARQVAALRNTTERARLRFEGGASSYPEVLDAERRWFTTELDLVATKRDRLRSMVNLYRAMGGVFGVLLTAQTEAKETVD</sequence>
<dbReference type="Proteomes" id="UP000193100">
    <property type="component" value="Chromosome"/>
</dbReference>
<evidence type="ECO:0000256" key="1">
    <source>
        <dbReference type="ARBA" id="ARBA00004442"/>
    </source>
</evidence>